<protein>
    <submittedName>
        <fullName evidence="1">Uncharacterized protein</fullName>
    </submittedName>
</protein>
<gene>
    <name evidence="1" type="ORF">TM35_000044200</name>
</gene>
<dbReference type="SUPFAM" id="SSF55120">
    <property type="entry name" value="Pseudouridine synthase"/>
    <property type="match status" value="1"/>
</dbReference>
<dbReference type="Proteomes" id="UP000192257">
    <property type="component" value="Unassembled WGS sequence"/>
</dbReference>
<dbReference type="GO" id="GO:0005634">
    <property type="term" value="C:nucleus"/>
    <property type="evidence" value="ECO:0007669"/>
    <property type="project" value="TreeGrafter"/>
</dbReference>
<dbReference type="Gene3D" id="3.30.2350.20">
    <property type="entry name" value="TruD, catalytic domain"/>
    <property type="match status" value="1"/>
</dbReference>
<dbReference type="InterPro" id="IPR001656">
    <property type="entry name" value="PsdUridine_synth_TruD"/>
</dbReference>
<dbReference type="VEuPathDB" id="TriTrypDB:TM35_000044200"/>
<dbReference type="InterPro" id="IPR042214">
    <property type="entry name" value="TruD_catalytic"/>
</dbReference>
<organism evidence="1 2">
    <name type="scientific">Trypanosoma theileri</name>
    <dbReference type="NCBI Taxonomy" id="67003"/>
    <lineage>
        <taxon>Eukaryota</taxon>
        <taxon>Discoba</taxon>
        <taxon>Euglenozoa</taxon>
        <taxon>Kinetoplastea</taxon>
        <taxon>Metakinetoplastina</taxon>
        <taxon>Trypanosomatida</taxon>
        <taxon>Trypanosomatidae</taxon>
        <taxon>Trypanosoma</taxon>
    </lineage>
</organism>
<dbReference type="EMBL" id="NBCO01000004">
    <property type="protein sequence ID" value="ORC92206.1"/>
    <property type="molecule type" value="Genomic_DNA"/>
</dbReference>
<dbReference type="PANTHER" id="PTHR13326">
    <property type="entry name" value="TRNA PSEUDOURIDINE SYNTHASE D"/>
    <property type="match status" value="1"/>
</dbReference>
<dbReference type="GO" id="GO:0009982">
    <property type="term" value="F:pseudouridine synthase activity"/>
    <property type="evidence" value="ECO:0007669"/>
    <property type="project" value="InterPro"/>
</dbReference>
<dbReference type="GeneID" id="39982394"/>
<dbReference type="GO" id="GO:0001522">
    <property type="term" value="P:pseudouridine synthesis"/>
    <property type="evidence" value="ECO:0007669"/>
    <property type="project" value="InterPro"/>
</dbReference>
<evidence type="ECO:0000313" key="2">
    <source>
        <dbReference type="Proteomes" id="UP000192257"/>
    </source>
</evidence>
<sequence>MTKDRINFRHSMKNAHGSLEMENAVGVTELRTANLSRCSMDEVRNARVTGLMKWSFDDFIVKEVWPDVIFSKMESKEKSNTTGGISRFLLPVISEGVPDGAIATLIEEKCPIGTSVQFVSPVDFGSCQERFVLVYTKSRNALSHFQQQEQQQQQKFNISDGVVYIGKAIDISTLQEPLSPLPIHLLPDLRYRIVLRGIKGALADLLPRLENLQSNGFLNYSHLARHGVGLFRTFESGRFLLHREYPSFISSYILGLTERSPLLRKEINPLLEIIANPKSTREDWKGVKKSLEYALKKDEPIVRRPQTGLYYPHHILLRDFLERAADIFPVHHDSAQVIRESIPRLIIQEKLRSVADVHFNAMASLRWELYGDKVVIGDLVIPKKDEERDLLDIFEAPADHVNGNMTSLRHPEWLSICGEKHLNNLIGRVRIIQSREEAEKFSIDDVVLPVLGFGAERLILPHHRMKEASERLSHEFQIEGLSEMKISPPATYRRLVVRPKDLSYCLFDDERGWSWESHPDIPIRPQLYKDQDGITRQISPFFLASGKKNMIARSGFRGIEERSHFLKPARRPGMTCIVEMTLPRGSAVSSALREVLQFATIDPGAIFHLLR</sequence>
<accession>A0A1X0P5I6</accession>
<dbReference type="STRING" id="67003.A0A1X0P5I6"/>
<dbReference type="PANTHER" id="PTHR13326:SF25">
    <property type="entry name" value="TRUD DOMAIN-CONTAINING PROTEIN"/>
    <property type="match status" value="1"/>
</dbReference>
<name>A0A1X0P5I6_9TRYP</name>
<dbReference type="GO" id="GO:0003723">
    <property type="term" value="F:RNA binding"/>
    <property type="evidence" value="ECO:0007669"/>
    <property type="project" value="InterPro"/>
</dbReference>
<comment type="caution">
    <text evidence="1">The sequence shown here is derived from an EMBL/GenBank/DDBJ whole genome shotgun (WGS) entry which is preliminary data.</text>
</comment>
<dbReference type="OrthoDB" id="447290at2759"/>
<reference evidence="1 2" key="1">
    <citation type="submission" date="2017-03" db="EMBL/GenBank/DDBJ databases">
        <title>An alternative strategy for trypanosome survival in the mammalian bloodstream revealed through genome and transcriptome analysis of the ubiquitous bovine parasite Trypanosoma (Megatrypanum) theileri.</title>
        <authorList>
            <person name="Kelly S."/>
            <person name="Ivens A."/>
            <person name="Mott A."/>
            <person name="O'Neill E."/>
            <person name="Emms D."/>
            <person name="Macleod O."/>
            <person name="Voorheis P."/>
            <person name="Matthews J."/>
            <person name="Matthews K."/>
            <person name="Carrington M."/>
        </authorList>
    </citation>
    <scope>NUCLEOTIDE SEQUENCE [LARGE SCALE GENOMIC DNA]</scope>
    <source>
        <strain evidence="1">Edinburgh</strain>
    </source>
</reference>
<dbReference type="RefSeq" id="XP_028886272.1">
    <property type="nucleotide sequence ID" value="XM_029022614.1"/>
</dbReference>
<evidence type="ECO:0000313" key="1">
    <source>
        <dbReference type="EMBL" id="ORC92206.1"/>
    </source>
</evidence>
<dbReference type="AlphaFoldDB" id="A0A1X0P5I6"/>
<keyword evidence="2" id="KW-1185">Reference proteome</keyword>
<proteinExistence type="predicted"/>
<dbReference type="InterPro" id="IPR020103">
    <property type="entry name" value="PsdUridine_synth_cat_dom_sf"/>
</dbReference>